<feature type="region of interest" description="Disordered" evidence="2">
    <location>
        <begin position="337"/>
        <end position="409"/>
    </location>
</feature>
<keyword evidence="5" id="KW-1185">Reference proteome</keyword>
<dbReference type="InterPro" id="IPR011009">
    <property type="entry name" value="Kinase-like_dom_sf"/>
</dbReference>
<feature type="compositionally biased region" description="Polar residues" evidence="2">
    <location>
        <begin position="737"/>
        <end position="750"/>
    </location>
</feature>
<dbReference type="PROSITE" id="PS50011">
    <property type="entry name" value="PROTEIN_KINASE_DOM"/>
    <property type="match status" value="1"/>
</dbReference>
<dbReference type="InterPro" id="IPR050235">
    <property type="entry name" value="CK1_Ser-Thr_kinase"/>
</dbReference>
<evidence type="ECO:0000256" key="1">
    <source>
        <dbReference type="ARBA" id="ARBA00012513"/>
    </source>
</evidence>
<feature type="compositionally biased region" description="Polar residues" evidence="2">
    <location>
        <begin position="672"/>
        <end position="690"/>
    </location>
</feature>
<dbReference type="InterPro" id="IPR008271">
    <property type="entry name" value="Ser/Thr_kinase_AS"/>
</dbReference>
<reference evidence="4" key="1">
    <citation type="journal article" date="2020" name="Fungal Divers.">
        <title>Resolving the Mortierellaceae phylogeny through synthesis of multi-gene phylogenetics and phylogenomics.</title>
        <authorList>
            <person name="Vandepol N."/>
            <person name="Liber J."/>
            <person name="Desiro A."/>
            <person name="Na H."/>
            <person name="Kennedy M."/>
            <person name="Barry K."/>
            <person name="Grigoriev I.V."/>
            <person name="Miller A.N."/>
            <person name="O'Donnell K."/>
            <person name="Stajich J.E."/>
            <person name="Bonito G."/>
        </authorList>
    </citation>
    <scope>NUCLEOTIDE SEQUENCE</scope>
    <source>
        <strain evidence="4">NRRL 2769</strain>
    </source>
</reference>
<feature type="domain" description="Protein kinase" evidence="3">
    <location>
        <begin position="1"/>
        <end position="330"/>
    </location>
</feature>
<dbReference type="PANTHER" id="PTHR11909">
    <property type="entry name" value="CASEIN KINASE-RELATED"/>
    <property type="match status" value="1"/>
</dbReference>
<feature type="region of interest" description="Disordered" evidence="2">
    <location>
        <begin position="520"/>
        <end position="843"/>
    </location>
</feature>
<feature type="region of interest" description="Disordered" evidence="2">
    <location>
        <begin position="425"/>
        <end position="470"/>
    </location>
</feature>
<dbReference type="EC" id="2.7.11.1" evidence="1"/>
<comment type="caution">
    <text evidence="4">The sequence shown here is derived from an EMBL/GenBank/DDBJ whole genome shotgun (WGS) entry which is preliminary data.</text>
</comment>
<dbReference type="InterPro" id="IPR000719">
    <property type="entry name" value="Prot_kinase_dom"/>
</dbReference>
<evidence type="ECO:0000313" key="4">
    <source>
        <dbReference type="EMBL" id="KAG0004173.1"/>
    </source>
</evidence>
<name>A0A9P6SUI2_9FUNG</name>
<proteinExistence type="predicted"/>
<feature type="non-terminal residue" evidence="4">
    <location>
        <position position="843"/>
    </location>
</feature>
<feature type="compositionally biased region" description="Basic residues" evidence="2">
    <location>
        <begin position="704"/>
        <end position="713"/>
    </location>
</feature>
<keyword evidence="4" id="KW-0808">Transferase</keyword>
<protein>
    <recommendedName>
        <fullName evidence="1">non-specific serine/threonine protein kinase</fullName>
        <ecNumber evidence="1">2.7.11.1</ecNumber>
    </recommendedName>
</protein>
<evidence type="ECO:0000256" key="2">
    <source>
        <dbReference type="SAM" id="MobiDB-lite"/>
    </source>
</evidence>
<accession>A0A9P6SUI2</accession>
<dbReference type="PROSITE" id="PS00108">
    <property type="entry name" value="PROTEIN_KINASE_ST"/>
    <property type="match status" value="1"/>
</dbReference>
<evidence type="ECO:0000259" key="3">
    <source>
        <dbReference type="PROSITE" id="PS50011"/>
    </source>
</evidence>
<feature type="compositionally biased region" description="Low complexity" evidence="2">
    <location>
        <begin position="592"/>
        <end position="601"/>
    </location>
</feature>
<feature type="compositionally biased region" description="Basic and acidic residues" evidence="2">
    <location>
        <begin position="349"/>
        <end position="368"/>
    </location>
</feature>
<feature type="compositionally biased region" description="Polar residues" evidence="2">
    <location>
        <begin position="827"/>
        <end position="837"/>
    </location>
</feature>
<dbReference type="Gene3D" id="1.10.510.10">
    <property type="entry name" value="Transferase(Phosphotransferase) domain 1"/>
    <property type="match status" value="2"/>
</dbReference>
<gene>
    <name evidence="4" type="primary">HRR25_1</name>
    <name evidence="4" type="ORF">BGZ80_005657</name>
</gene>
<feature type="compositionally biased region" description="Basic residues" evidence="2">
    <location>
        <begin position="761"/>
        <end position="774"/>
    </location>
</feature>
<keyword evidence="4" id="KW-0418">Kinase</keyword>
<dbReference type="AlphaFoldDB" id="A0A9P6SUI2"/>
<sequence length="843" mass="94384">THIATGIDYAIKREPINVPHPQLEHEAKIYQQLAGGVGIANMHWFGKEGMYNAMVIDLLGPNLKQVRRENEKFPLSFVIEMGIQMASIQVLMFSAWRYISQLEYIHKKGIVYRDVKPENFLLDADIVLPDAPLGGKAHTPPTYPDHIMSFFNDTRQRQLSIESDLSISPNSPVLACYGKPKLSIVDFGLATHYRDGSGKHIPNKGCTKHKVGTARYASINIHCGREHTRRDDIESVGYLLLEFLIGTLPWSGISARNSRQGWAKMREIKEEIELDELCDGLPKGFMTYIGYTRSLRFDEEPDYEYLRTILRSSAGRGAEAQTVRRYRELVQSRSFEQNFGGMPIQRSNDPFKSREKSKPDNPLKDWRTRPQYSPPHKESSRHQRYSPTSLWTTTPPDAAPKNAPSSLGSQGFLKEMKDKIEWEVNPDAYPDADTDRSSLYGEENQEGGRNRKCSWGEDDPNSRWGHEDEDNLPVQIGSFQEEPVLAAGDINNNNNNKVWGGHTKASIQGFGRQFAPQDARFYLSDPPHGLTPRLGNGSGFIQTNPSQPPSSKGNRQHAHHNQHVKSGTTHTTNSSIHPLSRDNTLPPPPASPKSLPLSFSSMNIRGGAHEEPGIERSQISANRANLSDMDQVTTISRGTGRKYSNPDRPSHGALPWDSGRNHQNGSGKGTDQLASTYPSNQNGKGRNGSENWEYDSRNGQPSRSGRRNNHYRRSPSVESINNGQQQQQQGSSEPHARQSSGLGVKTQQGPPGQCPKQYQGSHHHHYQNHHHHQFHGQSSQGSYKDYGQGHGGQSRSVGPSGFNEHRRRSRSRKNSNSSLSSLVDHWGTNNKVGNGSWTRAKPK</sequence>
<feature type="compositionally biased region" description="Polar residues" evidence="2">
    <location>
        <begin position="385"/>
        <end position="395"/>
    </location>
</feature>
<dbReference type="Proteomes" id="UP000703661">
    <property type="component" value="Unassembled WGS sequence"/>
</dbReference>
<keyword evidence="4" id="KW-0723">Serine/threonine-protein kinase</keyword>
<dbReference type="GO" id="GO:0004674">
    <property type="term" value="F:protein serine/threonine kinase activity"/>
    <property type="evidence" value="ECO:0007669"/>
    <property type="project" value="UniProtKB-KW"/>
</dbReference>
<dbReference type="GO" id="GO:0005524">
    <property type="term" value="F:ATP binding"/>
    <property type="evidence" value="ECO:0007669"/>
    <property type="project" value="InterPro"/>
</dbReference>
<feature type="compositionally biased region" description="Polar residues" evidence="2">
    <location>
        <begin position="617"/>
        <end position="637"/>
    </location>
</feature>
<feature type="compositionally biased region" description="Polar residues" evidence="2">
    <location>
        <begin position="539"/>
        <end position="553"/>
    </location>
</feature>
<dbReference type="Gene3D" id="3.30.200.20">
    <property type="entry name" value="Phosphorylase Kinase, domain 1"/>
    <property type="match status" value="1"/>
</dbReference>
<dbReference type="EMBL" id="JAAAID010002787">
    <property type="protein sequence ID" value="KAG0004173.1"/>
    <property type="molecule type" value="Genomic_DNA"/>
</dbReference>
<dbReference type="SUPFAM" id="SSF56112">
    <property type="entry name" value="Protein kinase-like (PK-like)"/>
    <property type="match status" value="1"/>
</dbReference>
<organism evidence="4 5">
    <name type="scientific">Entomortierella chlamydospora</name>
    <dbReference type="NCBI Taxonomy" id="101097"/>
    <lineage>
        <taxon>Eukaryota</taxon>
        <taxon>Fungi</taxon>
        <taxon>Fungi incertae sedis</taxon>
        <taxon>Mucoromycota</taxon>
        <taxon>Mortierellomycotina</taxon>
        <taxon>Mortierellomycetes</taxon>
        <taxon>Mortierellales</taxon>
        <taxon>Mortierellaceae</taxon>
        <taxon>Entomortierella</taxon>
    </lineage>
</organism>
<evidence type="ECO:0000313" key="5">
    <source>
        <dbReference type="Proteomes" id="UP000703661"/>
    </source>
</evidence>
<dbReference type="SMART" id="SM00220">
    <property type="entry name" value="S_TKc"/>
    <property type="match status" value="1"/>
</dbReference>
<feature type="compositionally biased region" description="Basic residues" evidence="2">
    <location>
        <begin position="554"/>
        <end position="563"/>
    </location>
</feature>
<feature type="compositionally biased region" description="Polar residues" evidence="2">
    <location>
        <begin position="564"/>
        <end position="583"/>
    </location>
</feature>